<name>A0A6C0D9K5_9ZZZZ</name>
<dbReference type="EMBL" id="MN739572">
    <property type="protein sequence ID" value="QHT13508.1"/>
    <property type="molecule type" value="Genomic_DNA"/>
</dbReference>
<sequence>MDIKNKSLDLFFSNIYYIMSFNRLSYDSCAYSKTLQQSTDPLEYNLFKGKFESCVQCPVGSFTNNLDFGVRTDVETDLKGQTRMGSKCPSERYPAHSVSAAPYTTPLTCQGIYSITPVNSGYPSETPTPLVKPTTTGLKDISSYGQNICPINQ</sequence>
<proteinExistence type="predicted"/>
<dbReference type="AlphaFoldDB" id="A0A6C0D9K5"/>
<reference evidence="1" key="1">
    <citation type="journal article" date="2020" name="Nature">
        <title>Giant virus diversity and host interactions through global metagenomics.</title>
        <authorList>
            <person name="Schulz F."/>
            <person name="Roux S."/>
            <person name="Paez-Espino D."/>
            <person name="Jungbluth S."/>
            <person name="Walsh D.A."/>
            <person name="Denef V.J."/>
            <person name="McMahon K.D."/>
            <person name="Konstantinidis K.T."/>
            <person name="Eloe-Fadrosh E.A."/>
            <person name="Kyrpides N.C."/>
            <person name="Woyke T."/>
        </authorList>
    </citation>
    <scope>NUCLEOTIDE SEQUENCE</scope>
    <source>
        <strain evidence="1">GVMAG-M-3300023174-131</strain>
    </source>
</reference>
<organism evidence="1">
    <name type="scientific">viral metagenome</name>
    <dbReference type="NCBI Taxonomy" id="1070528"/>
    <lineage>
        <taxon>unclassified sequences</taxon>
        <taxon>metagenomes</taxon>
        <taxon>organismal metagenomes</taxon>
    </lineage>
</organism>
<protein>
    <submittedName>
        <fullName evidence="1">Uncharacterized protein</fullName>
    </submittedName>
</protein>
<evidence type="ECO:0000313" key="1">
    <source>
        <dbReference type="EMBL" id="QHT13508.1"/>
    </source>
</evidence>
<accession>A0A6C0D9K5</accession>